<dbReference type="InterPro" id="IPR001356">
    <property type="entry name" value="HD"/>
</dbReference>
<dbReference type="Proteomes" id="UP000824890">
    <property type="component" value="Unassembled WGS sequence"/>
</dbReference>
<comment type="caution">
    <text evidence="4">The sequence shown here is derived from an EMBL/GenBank/DDBJ whole genome shotgun (WGS) entry which is preliminary data.</text>
</comment>
<keyword evidence="5" id="KW-1185">Reference proteome</keyword>
<dbReference type="InterPro" id="IPR042160">
    <property type="entry name" value="HD-Zip_IV"/>
</dbReference>
<keyword evidence="2" id="KW-0539">Nucleus</keyword>
<organism evidence="4 5">
    <name type="scientific">Brassica napus</name>
    <name type="common">Rape</name>
    <dbReference type="NCBI Taxonomy" id="3708"/>
    <lineage>
        <taxon>Eukaryota</taxon>
        <taxon>Viridiplantae</taxon>
        <taxon>Streptophyta</taxon>
        <taxon>Embryophyta</taxon>
        <taxon>Tracheophyta</taxon>
        <taxon>Spermatophyta</taxon>
        <taxon>Magnoliopsida</taxon>
        <taxon>eudicotyledons</taxon>
        <taxon>Gunneridae</taxon>
        <taxon>Pentapetalae</taxon>
        <taxon>rosids</taxon>
        <taxon>malvids</taxon>
        <taxon>Brassicales</taxon>
        <taxon>Brassicaceae</taxon>
        <taxon>Brassiceae</taxon>
        <taxon>Brassica</taxon>
    </lineage>
</organism>
<protein>
    <recommendedName>
        <fullName evidence="3">Homeobox domain-containing protein</fullName>
    </recommendedName>
</protein>
<dbReference type="EMBL" id="JAGKQM010000019">
    <property type="protein sequence ID" value="KAH0858650.1"/>
    <property type="molecule type" value="Genomic_DNA"/>
</dbReference>
<evidence type="ECO:0000256" key="2">
    <source>
        <dbReference type="PROSITE-ProRule" id="PRU00108"/>
    </source>
</evidence>
<reference evidence="4 5" key="1">
    <citation type="submission" date="2021-05" db="EMBL/GenBank/DDBJ databases">
        <title>Genome Assembly of Synthetic Allotetraploid Brassica napus Reveals Homoeologous Exchanges between Subgenomes.</title>
        <authorList>
            <person name="Davis J.T."/>
        </authorList>
    </citation>
    <scope>NUCLEOTIDE SEQUENCE [LARGE SCALE GENOMIC DNA]</scope>
    <source>
        <strain evidence="5">cv. Da-Ae</strain>
        <tissue evidence="4">Seedling</tissue>
    </source>
</reference>
<dbReference type="InterPro" id="IPR009057">
    <property type="entry name" value="Homeodomain-like_sf"/>
</dbReference>
<keyword evidence="2" id="KW-0371">Homeobox</keyword>
<feature type="non-terminal residue" evidence="4">
    <location>
        <position position="1"/>
    </location>
</feature>
<sequence length="145" mass="17307">APSQHPPRKVELWRCYTCPVFRPNEKESVPLTLAAVKKRTLAFGRSVCEEEVSSPILDKKTMKKKRFHRPTPHKLQWFESQIKIWFQNQRTQTKAQLKRADNCALKEGNYRIRYENDAIREALKYATKILTLMNRRFESKMLREE</sequence>
<feature type="DNA-binding region" description="Homeobox" evidence="2">
    <location>
        <begin position="81"/>
        <end position="97"/>
    </location>
</feature>
<proteinExistence type="predicted"/>
<name>A0ABQ7XRN4_BRANA</name>
<dbReference type="PANTHER" id="PTHR45654">
    <property type="entry name" value="HOMEOBOX-LEUCINE ZIPPER PROTEIN MERISTEM L1"/>
    <property type="match status" value="1"/>
</dbReference>
<feature type="domain" description="Homeobox" evidence="3">
    <location>
        <begin position="79"/>
        <end position="96"/>
    </location>
</feature>
<dbReference type="SUPFAM" id="SSF46689">
    <property type="entry name" value="Homeodomain-like"/>
    <property type="match status" value="1"/>
</dbReference>
<evidence type="ECO:0000256" key="1">
    <source>
        <dbReference type="ARBA" id="ARBA00004123"/>
    </source>
</evidence>
<dbReference type="PANTHER" id="PTHR45654:SF91">
    <property type="entry name" value="HOMEOBOX-LEUCINE ZIPPER PROTEIN HDG12"/>
    <property type="match status" value="1"/>
</dbReference>
<evidence type="ECO:0000259" key="3">
    <source>
        <dbReference type="PROSITE" id="PS50071"/>
    </source>
</evidence>
<keyword evidence="2" id="KW-0238">DNA-binding</keyword>
<dbReference type="PROSITE" id="PS50071">
    <property type="entry name" value="HOMEOBOX_2"/>
    <property type="match status" value="1"/>
</dbReference>
<gene>
    <name evidence="4" type="ORF">HID58_086911</name>
</gene>
<comment type="subcellular location">
    <subcellularLocation>
        <location evidence="1 2">Nucleus</location>
    </subcellularLocation>
</comment>
<evidence type="ECO:0000313" key="5">
    <source>
        <dbReference type="Proteomes" id="UP000824890"/>
    </source>
</evidence>
<evidence type="ECO:0000313" key="4">
    <source>
        <dbReference type="EMBL" id="KAH0858650.1"/>
    </source>
</evidence>
<accession>A0ABQ7XRN4</accession>